<dbReference type="PROSITE" id="PS51515">
    <property type="entry name" value="BIN3_SAM"/>
    <property type="match status" value="1"/>
</dbReference>
<dbReference type="GO" id="GO:0032259">
    <property type="term" value="P:methylation"/>
    <property type="evidence" value="ECO:0007669"/>
    <property type="project" value="UniProtKB-KW"/>
</dbReference>
<evidence type="ECO:0000313" key="11">
    <source>
        <dbReference type="Proteomes" id="UP000549394"/>
    </source>
</evidence>
<keyword evidence="8" id="KW-1133">Transmembrane helix</keyword>
<dbReference type="SUPFAM" id="SSF53335">
    <property type="entry name" value="S-adenosyl-L-methionine-dependent methyltransferases"/>
    <property type="match status" value="1"/>
</dbReference>
<keyword evidence="3 6" id="KW-0808">Transferase</keyword>
<keyword evidence="11" id="KW-1185">Reference proteome</keyword>
<proteinExistence type="inferred from homology"/>
<feature type="region of interest" description="Disordered" evidence="7">
    <location>
        <begin position="380"/>
        <end position="503"/>
    </location>
</feature>
<feature type="compositionally biased region" description="Low complexity" evidence="7">
    <location>
        <begin position="787"/>
        <end position="810"/>
    </location>
</feature>
<protein>
    <recommendedName>
        <fullName evidence="6">RNA methyltransferase</fullName>
        <ecNumber evidence="6">2.1.1.-</ecNumber>
    </recommendedName>
</protein>
<dbReference type="OrthoDB" id="273070at2759"/>
<accession>A0A7I8VHI5</accession>
<feature type="region of interest" description="Disordered" evidence="7">
    <location>
        <begin position="766"/>
        <end position="842"/>
    </location>
</feature>
<dbReference type="GO" id="GO:0040031">
    <property type="term" value="P:snRNA modification"/>
    <property type="evidence" value="ECO:0007669"/>
    <property type="project" value="TreeGrafter"/>
</dbReference>
<dbReference type="InterPro" id="IPR039772">
    <property type="entry name" value="Bin3-like"/>
</dbReference>
<evidence type="ECO:0000256" key="2">
    <source>
        <dbReference type="ARBA" id="ARBA00022603"/>
    </source>
</evidence>
<organism evidence="10 11">
    <name type="scientific">Dimorphilus gyrociliatus</name>
    <dbReference type="NCBI Taxonomy" id="2664684"/>
    <lineage>
        <taxon>Eukaryota</taxon>
        <taxon>Metazoa</taxon>
        <taxon>Spiralia</taxon>
        <taxon>Lophotrochozoa</taxon>
        <taxon>Annelida</taxon>
        <taxon>Polychaeta</taxon>
        <taxon>Polychaeta incertae sedis</taxon>
        <taxon>Dinophilidae</taxon>
        <taxon>Dimorphilus</taxon>
    </lineage>
</organism>
<evidence type="ECO:0000256" key="4">
    <source>
        <dbReference type="ARBA" id="ARBA00022691"/>
    </source>
</evidence>
<feature type="compositionally biased region" description="Basic residues" evidence="7">
    <location>
        <begin position="426"/>
        <end position="449"/>
    </location>
</feature>
<feature type="transmembrane region" description="Helical" evidence="8">
    <location>
        <begin position="256"/>
        <end position="279"/>
    </location>
</feature>
<evidence type="ECO:0000256" key="3">
    <source>
        <dbReference type="ARBA" id="ARBA00022679"/>
    </source>
</evidence>
<dbReference type="InterPro" id="IPR024160">
    <property type="entry name" value="BIN3_SAM-bd_dom"/>
</dbReference>
<keyword evidence="8" id="KW-0472">Membrane</keyword>
<dbReference type="InterPro" id="IPR041698">
    <property type="entry name" value="Methyltransf_25"/>
</dbReference>
<dbReference type="GO" id="GO:0008171">
    <property type="term" value="F:O-methyltransferase activity"/>
    <property type="evidence" value="ECO:0007669"/>
    <property type="project" value="UniProtKB-UniRule"/>
</dbReference>
<feature type="transmembrane region" description="Helical" evidence="8">
    <location>
        <begin position="12"/>
        <end position="31"/>
    </location>
</feature>
<dbReference type="EC" id="2.1.1.-" evidence="6"/>
<evidence type="ECO:0000256" key="1">
    <source>
        <dbReference type="ARBA" id="ARBA00008361"/>
    </source>
</evidence>
<dbReference type="AlphaFoldDB" id="A0A7I8VHI5"/>
<keyword evidence="2 6" id="KW-0489">Methyltransferase</keyword>
<evidence type="ECO:0000256" key="8">
    <source>
        <dbReference type="SAM" id="Phobius"/>
    </source>
</evidence>
<name>A0A7I8VHI5_9ANNE</name>
<gene>
    <name evidence="10" type="ORF">DGYR_LOCUS4204</name>
</gene>
<reference evidence="10 11" key="1">
    <citation type="submission" date="2020-08" db="EMBL/GenBank/DDBJ databases">
        <authorList>
            <person name="Hejnol A."/>
        </authorList>
    </citation>
    <scope>NUCLEOTIDE SEQUENCE [LARGE SCALE GENOMIC DNA]</scope>
</reference>
<feature type="domain" description="Bin3-type SAM" evidence="9">
    <location>
        <begin position="536"/>
        <end position="769"/>
    </location>
</feature>
<dbReference type="Proteomes" id="UP000549394">
    <property type="component" value="Unassembled WGS sequence"/>
</dbReference>
<evidence type="ECO:0000313" key="10">
    <source>
        <dbReference type="EMBL" id="CAD5115463.1"/>
    </source>
</evidence>
<feature type="compositionally biased region" description="Polar residues" evidence="7">
    <location>
        <begin position="494"/>
        <end position="503"/>
    </location>
</feature>
<dbReference type="Pfam" id="PF13649">
    <property type="entry name" value="Methyltransf_25"/>
    <property type="match status" value="1"/>
</dbReference>
<dbReference type="Gene3D" id="3.40.50.150">
    <property type="entry name" value="Vaccinia Virus protein VP39"/>
    <property type="match status" value="1"/>
</dbReference>
<evidence type="ECO:0000259" key="9">
    <source>
        <dbReference type="PROSITE" id="PS51515"/>
    </source>
</evidence>
<dbReference type="EMBL" id="CAJFCJ010000006">
    <property type="protein sequence ID" value="CAD5115463.1"/>
    <property type="molecule type" value="Genomic_DNA"/>
</dbReference>
<evidence type="ECO:0000256" key="7">
    <source>
        <dbReference type="SAM" id="MobiDB-lite"/>
    </source>
</evidence>
<dbReference type="PANTHER" id="PTHR12315">
    <property type="entry name" value="BICOID-INTERACTING PROTEIN RELATED"/>
    <property type="match status" value="1"/>
</dbReference>
<comment type="similarity">
    <text evidence="1 6">Belongs to the methyltransferase superfamily.</text>
</comment>
<evidence type="ECO:0000256" key="5">
    <source>
        <dbReference type="PROSITE-ProRule" id="PRU00848"/>
    </source>
</evidence>
<dbReference type="GO" id="GO:0008173">
    <property type="term" value="F:RNA methyltransferase activity"/>
    <property type="evidence" value="ECO:0007669"/>
    <property type="project" value="UniProtKB-UniRule"/>
</dbReference>
<dbReference type="GO" id="GO:0017069">
    <property type="term" value="F:snRNA binding"/>
    <property type="evidence" value="ECO:0007669"/>
    <property type="project" value="TreeGrafter"/>
</dbReference>
<feature type="transmembrane region" description="Helical" evidence="8">
    <location>
        <begin position="162"/>
        <end position="193"/>
    </location>
</feature>
<evidence type="ECO:0000256" key="6">
    <source>
        <dbReference type="RuleBase" id="RU367087"/>
    </source>
</evidence>
<dbReference type="InterPro" id="IPR010675">
    <property type="entry name" value="Bin3_C"/>
</dbReference>
<feature type="transmembrane region" description="Helical" evidence="8">
    <location>
        <begin position="199"/>
        <end position="221"/>
    </location>
</feature>
<comment type="caution">
    <text evidence="10">The sequence shown here is derived from an EMBL/GenBank/DDBJ whole genome shotgun (WGS) entry which is preliminary data.</text>
</comment>
<feature type="compositionally biased region" description="Polar residues" evidence="7">
    <location>
        <begin position="405"/>
        <end position="415"/>
    </location>
</feature>
<dbReference type="PANTHER" id="PTHR12315:SF0">
    <property type="entry name" value="7SK SNRNA METHYLPHOSPHATE CAPPING ENZYME"/>
    <property type="match status" value="1"/>
</dbReference>
<keyword evidence="4 5" id="KW-0949">S-adenosyl-L-methionine</keyword>
<dbReference type="InterPro" id="IPR029063">
    <property type="entry name" value="SAM-dependent_MTases_sf"/>
</dbReference>
<dbReference type="CDD" id="cd02440">
    <property type="entry name" value="AdoMet_MTases"/>
    <property type="match status" value="1"/>
</dbReference>
<feature type="compositionally biased region" description="Polar residues" evidence="7">
    <location>
        <begin position="770"/>
        <end position="786"/>
    </location>
</feature>
<dbReference type="Pfam" id="PF06859">
    <property type="entry name" value="Bin3"/>
    <property type="match status" value="1"/>
</dbReference>
<keyword evidence="8" id="KW-0812">Transmembrane</keyword>
<feature type="compositionally biased region" description="Acidic residues" evidence="7">
    <location>
        <begin position="811"/>
        <end position="825"/>
    </location>
</feature>
<sequence>MVNLCDYSTVIYAGNVSVLLVVAICTNYWSYREFYNEKIEDLIESSNQTQLIKPHDTSTYLLIRKTFHNRSILNTKLPSLTGRVSVYQPPVIIYELFEPFYNTTRRIELDIVVFSQYGNLYKDCDNLEIAVRKRLGLREKSCTVFVIEARGEQDYIKKELPFIIYLEIIAFLLAILSIATSWAGSIGGAYAALSMSRNALTLASASTLISAFSLTLTIAFFHIKCHLIKRRELLGEEHEVSAAPLMDILEKSRHDYYGWSFVLSWICVAFQYTGSYLWLRKASDAENLYQPASFNQLVTPCKSDLAKDGTSVEDKKKLSEKKKTRKRIFADHRTEKAGIPAKKKMFVHRTRTIILPNKFLLGGNITDPLNLQEIGQRDQTLEPTPQCSPVPVPPHKLDVNVRIPKNSTDPLNLNTGEEIEVEELPKKKKKKKRKSSNKEKKKSKTKKKRSIDEIVSPAIPQDVILRSKRRRRSTGEGATEKISPVIKRKVRRSNLMSHSLRQSTNKIYREHDSRKKYIFGNYTSYYGYRNPRGEHDYRLDCIKREWIENKDILDIGCNVGNFTLAVASSYQPKRIVGMDIDEKLINTARRNVRHYLSETMHNRRPSRFPISMIYYGPLAAPLLGHKEKGGNDFPNNVTFVCSNYVPEDDVSVDIQTEEYDVILALSLTKWIHLNNGDMGLKRTFRRMFKQLRPGGLLILEPQAWPSYKRKKKLTDEISSTYNSITFKPDQFTDFLLQDVGFTKCEHLAVPYNHSKGFRREMQLFTKADTPRNTPHWSQSLHTTPKVSSPSSSSSYSSSSEGSSDSSNYTDSDSEDSNNNLLEDEITPSPFIAAAPPSDYEPE</sequence>
<dbReference type="Gene3D" id="1.20.140.150">
    <property type="match status" value="1"/>
</dbReference>